<evidence type="ECO:0000256" key="1">
    <source>
        <dbReference type="ARBA" id="ARBA00022793"/>
    </source>
</evidence>
<dbReference type="PANTHER" id="PTHR42818">
    <property type="entry name" value="SULFOPYRUVATE DECARBOXYLASE SUBUNIT ALPHA"/>
    <property type="match status" value="1"/>
</dbReference>
<dbReference type="Proteomes" id="UP000414233">
    <property type="component" value="Unassembled WGS sequence"/>
</dbReference>
<reference evidence="4 5" key="1">
    <citation type="submission" date="2019-08" db="EMBL/GenBank/DDBJ databases">
        <authorList>
            <person name="Peeters C."/>
        </authorList>
    </citation>
    <scope>NUCLEOTIDE SEQUENCE [LARGE SCALE GENOMIC DNA]</scope>
    <source>
        <strain evidence="4 5">LMG 30175</strain>
    </source>
</reference>
<gene>
    <name evidence="4" type="ORF">PTE30175_00831</name>
</gene>
<accession>A0A5E4SRB3</accession>
<dbReference type="PANTHER" id="PTHR42818:SF1">
    <property type="entry name" value="SULFOPYRUVATE DECARBOXYLASE"/>
    <property type="match status" value="1"/>
</dbReference>
<evidence type="ECO:0000313" key="4">
    <source>
        <dbReference type="EMBL" id="VVD76389.1"/>
    </source>
</evidence>
<dbReference type="RefSeq" id="WP_224788594.1">
    <property type="nucleotide sequence ID" value="NZ_CABPRZ010000003.1"/>
</dbReference>
<evidence type="ECO:0000313" key="5">
    <source>
        <dbReference type="Proteomes" id="UP000414233"/>
    </source>
</evidence>
<proteinExistence type="predicted"/>
<dbReference type="SUPFAM" id="SSF52518">
    <property type="entry name" value="Thiamin diphosphate-binding fold (THDP-binding)"/>
    <property type="match status" value="1"/>
</dbReference>
<protein>
    <submittedName>
        <fullName evidence="4">Phosphonopyruvate decarboxylase</fullName>
    </submittedName>
</protein>
<dbReference type="Gene3D" id="3.40.50.970">
    <property type="match status" value="1"/>
</dbReference>
<organism evidence="4 5">
    <name type="scientific">Pandoraea terrae</name>
    <dbReference type="NCBI Taxonomy" id="1537710"/>
    <lineage>
        <taxon>Bacteria</taxon>
        <taxon>Pseudomonadati</taxon>
        <taxon>Pseudomonadota</taxon>
        <taxon>Betaproteobacteria</taxon>
        <taxon>Burkholderiales</taxon>
        <taxon>Burkholderiaceae</taxon>
        <taxon>Pandoraea</taxon>
    </lineage>
</organism>
<dbReference type="EMBL" id="CABPRZ010000003">
    <property type="protein sequence ID" value="VVD76389.1"/>
    <property type="molecule type" value="Genomic_DNA"/>
</dbReference>
<feature type="domain" description="Thiamine pyrophosphate enzyme N-terminal TPP-binding" evidence="3">
    <location>
        <begin position="7"/>
        <end position="109"/>
    </location>
</feature>
<dbReference type="Pfam" id="PF02776">
    <property type="entry name" value="TPP_enzyme_N"/>
    <property type="match status" value="1"/>
</dbReference>
<keyword evidence="2" id="KW-0456">Lyase</keyword>
<sequence>MIDPARFLSVLTDAGIHFVAGVPDSLLHSFCSCLIDSFPAHKHIVACSEGGAVGLAIGHHVATGDVPLVYLQNSGLGNVVNPIASLADSNVFRIPIILMIGWRSEVWDGDVQRDDEPQHVRQGLITLGQLNLLNIPYEVLDEHSDDFEASVRKLVGTARRTGTPAALVIRNGTFGPYRRNEPPPRARIDIAGGCHRTLCRSDSVQRSSDLYDRDGRAGVVRDS</sequence>
<evidence type="ECO:0000256" key="2">
    <source>
        <dbReference type="ARBA" id="ARBA00023239"/>
    </source>
</evidence>
<evidence type="ECO:0000259" key="3">
    <source>
        <dbReference type="Pfam" id="PF02776"/>
    </source>
</evidence>
<keyword evidence="5" id="KW-1185">Reference proteome</keyword>
<keyword evidence="4" id="KW-0670">Pyruvate</keyword>
<dbReference type="InterPro" id="IPR051818">
    <property type="entry name" value="TPP_dependent_decarboxylase"/>
</dbReference>
<name>A0A5E4SRB3_9BURK</name>
<dbReference type="GO" id="GO:0016831">
    <property type="term" value="F:carboxy-lyase activity"/>
    <property type="evidence" value="ECO:0007669"/>
    <property type="project" value="UniProtKB-KW"/>
</dbReference>
<keyword evidence="1" id="KW-0210">Decarboxylase</keyword>
<dbReference type="InterPro" id="IPR029061">
    <property type="entry name" value="THDP-binding"/>
</dbReference>
<dbReference type="GO" id="GO:0030976">
    <property type="term" value="F:thiamine pyrophosphate binding"/>
    <property type="evidence" value="ECO:0007669"/>
    <property type="project" value="InterPro"/>
</dbReference>
<dbReference type="AlphaFoldDB" id="A0A5E4SRB3"/>
<dbReference type="InterPro" id="IPR012001">
    <property type="entry name" value="Thiamin_PyroP_enz_TPP-bd_dom"/>
</dbReference>
<dbReference type="CDD" id="cd07035">
    <property type="entry name" value="TPP_PYR_POX_like"/>
    <property type="match status" value="1"/>
</dbReference>